<evidence type="ECO:0000313" key="2">
    <source>
        <dbReference type="Proteomes" id="UP000193866"/>
    </source>
</evidence>
<protein>
    <submittedName>
        <fullName evidence="1">Uncharacterized protein</fullName>
    </submittedName>
</protein>
<dbReference type="OrthoDB" id="4625161at2"/>
<keyword evidence="2" id="KW-1185">Reference proteome</keyword>
<gene>
    <name evidence="1" type="ORF">AWC16_19265</name>
</gene>
<dbReference type="EMBL" id="LQPG01000035">
    <property type="protein sequence ID" value="ORW08539.1"/>
    <property type="molecule type" value="Genomic_DNA"/>
</dbReference>
<proteinExistence type="predicted"/>
<reference evidence="1 2" key="1">
    <citation type="submission" date="2016-01" db="EMBL/GenBank/DDBJ databases">
        <title>The new phylogeny of the genus Mycobacterium.</title>
        <authorList>
            <person name="Tarcisio F."/>
            <person name="Conor M."/>
            <person name="Antonella G."/>
            <person name="Elisabetta G."/>
            <person name="Giulia F.S."/>
            <person name="Sara T."/>
            <person name="Anna F."/>
            <person name="Clotilde B."/>
            <person name="Roberto B."/>
            <person name="Veronica D.S."/>
            <person name="Fabio R."/>
            <person name="Monica P."/>
            <person name="Olivier J."/>
            <person name="Enrico T."/>
            <person name="Nicola S."/>
        </authorList>
    </citation>
    <scope>NUCLEOTIDE SEQUENCE [LARGE SCALE GENOMIC DNA]</scope>
    <source>
        <strain evidence="1 2">DSM 45394</strain>
    </source>
</reference>
<name>A0A1X1YBT5_9MYCO</name>
<sequence>MFQSIHASHNQLLYLAWMHDINDIADDVRDDRLETITSSDRQIVFWFTTHRTVQIINRPAAEMLVAATAFTARDVPLLRGSVVITGRDHNGDPAGLSDEQLSWLPNLELRGRDTRILDRRLARARRHRLAQSAAARL</sequence>
<organism evidence="1 2">
    <name type="scientific">Mycolicibacter longobardus</name>
    <dbReference type="NCBI Taxonomy" id="1108812"/>
    <lineage>
        <taxon>Bacteria</taxon>
        <taxon>Bacillati</taxon>
        <taxon>Actinomycetota</taxon>
        <taxon>Actinomycetes</taxon>
        <taxon>Mycobacteriales</taxon>
        <taxon>Mycobacteriaceae</taxon>
        <taxon>Mycolicibacter</taxon>
    </lineage>
</organism>
<comment type="caution">
    <text evidence="1">The sequence shown here is derived from an EMBL/GenBank/DDBJ whole genome shotgun (WGS) entry which is preliminary data.</text>
</comment>
<dbReference type="RefSeq" id="WP_085266179.1">
    <property type="nucleotide sequence ID" value="NZ_LQPG01000035.1"/>
</dbReference>
<accession>A0A1X1YBT5</accession>
<evidence type="ECO:0000313" key="1">
    <source>
        <dbReference type="EMBL" id="ORW08539.1"/>
    </source>
</evidence>
<dbReference type="Proteomes" id="UP000193866">
    <property type="component" value="Unassembled WGS sequence"/>
</dbReference>
<dbReference type="AlphaFoldDB" id="A0A1X1YBT5"/>
<dbReference type="STRING" id="1108812.AWC16_19265"/>